<evidence type="ECO:0000313" key="1">
    <source>
        <dbReference type="EMBL" id="MBH8557999.1"/>
    </source>
</evidence>
<name>A0ABS0Q5R7_9BACT</name>
<sequence>MRFSKKVRYGRFLMGAAVLLWLLACERKRPRTIEEVVAAAKTVRPADSPVATSAPVAPLITREPDIEVPRREVLDSLGPVRLDSRLVDINEWLDTTEWRYSARSEVVVDTLLQNFVQVRAHGEAPRLLYRASSTARQWREVSLDFPNLYDGQLRDAVFTLDTANLDHRGAPELLINIRWSRYGNRLGSSYRRAVVLDVTRTPLLLLNALVEEGDEQFGRNDVDFNRPYPELAAGLRKHDWTQEKYAGCTRSIKLKRDIELEPIRHIGSNDNCYEMTPLPAGSYRYQHGKVFRVGK</sequence>
<gene>
    <name evidence="1" type="ORF">I7X13_08075</name>
</gene>
<dbReference type="Proteomes" id="UP000625631">
    <property type="component" value="Unassembled WGS sequence"/>
</dbReference>
<accession>A0ABS0Q5R7</accession>
<proteinExistence type="predicted"/>
<reference evidence="1 2" key="1">
    <citation type="submission" date="2020-12" db="EMBL/GenBank/DDBJ databases">
        <title>Hymenobacter sp.</title>
        <authorList>
            <person name="Kim M.K."/>
        </authorList>
    </citation>
    <scope>NUCLEOTIDE SEQUENCE [LARGE SCALE GENOMIC DNA]</scope>
    <source>
        <strain evidence="1 2">BT442</strain>
    </source>
</reference>
<keyword evidence="2" id="KW-1185">Reference proteome</keyword>
<protein>
    <submittedName>
        <fullName evidence="1">Uncharacterized protein</fullName>
    </submittedName>
</protein>
<comment type="caution">
    <text evidence="1">The sequence shown here is derived from an EMBL/GenBank/DDBJ whole genome shotgun (WGS) entry which is preliminary data.</text>
</comment>
<dbReference type="RefSeq" id="WP_198075093.1">
    <property type="nucleotide sequence ID" value="NZ_JAEDAE010000003.1"/>
</dbReference>
<dbReference type="EMBL" id="JAEDAE010000003">
    <property type="protein sequence ID" value="MBH8557999.1"/>
    <property type="molecule type" value="Genomic_DNA"/>
</dbReference>
<organism evidence="1 2">
    <name type="scientific">Hymenobacter negativus</name>
    <dbReference type="NCBI Taxonomy" id="2795026"/>
    <lineage>
        <taxon>Bacteria</taxon>
        <taxon>Pseudomonadati</taxon>
        <taxon>Bacteroidota</taxon>
        <taxon>Cytophagia</taxon>
        <taxon>Cytophagales</taxon>
        <taxon>Hymenobacteraceae</taxon>
        <taxon>Hymenobacter</taxon>
    </lineage>
</organism>
<dbReference type="PROSITE" id="PS51257">
    <property type="entry name" value="PROKAR_LIPOPROTEIN"/>
    <property type="match status" value="1"/>
</dbReference>
<evidence type="ECO:0000313" key="2">
    <source>
        <dbReference type="Proteomes" id="UP000625631"/>
    </source>
</evidence>